<proteinExistence type="predicted"/>
<dbReference type="EMBL" id="JAWDIP010000003">
    <property type="protein sequence ID" value="MDY0395734.1"/>
    <property type="molecule type" value="Genomic_DNA"/>
</dbReference>
<comment type="caution">
    <text evidence="1">The sequence shown here is derived from an EMBL/GenBank/DDBJ whole genome shotgun (WGS) entry which is preliminary data.</text>
</comment>
<evidence type="ECO:0000313" key="2">
    <source>
        <dbReference type="Proteomes" id="UP001281447"/>
    </source>
</evidence>
<name>A0ABU5C935_9BACI</name>
<sequence length="64" mass="7354">MQWEYKVVAWKNAMLDVDSGELEELLNEHGKSGWELVNIIPQIGSYAGNVTTNFNQIVFKRVKD</sequence>
<accession>A0ABU5C935</accession>
<protein>
    <submittedName>
        <fullName evidence="1">DUF4177 domain-containing protein</fullName>
    </submittedName>
</protein>
<organism evidence="1 2">
    <name type="scientific">Tigheibacillus halophilus</name>
    <dbReference type="NCBI Taxonomy" id="361280"/>
    <lineage>
        <taxon>Bacteria</taxon>
        <taxon>Bacillati</taxon>
        <taxon>Bacillota</taxon>
        <taxon>Bacilli</taxon>
        <taxon>Bacillales</taxon>
        <taxon>Bacillaceae</taxon>
        <taxon>Tigheibacillus</taxon>
    </lineage>
</organism>
<reference evidence="1 2" key="1">
    <citation type="submission" date="2023-10" db="EMBL/GenBank/DDBJ databases">
        <title>Virgibacillus halophilus 5B73C genome.</title>
        <authorList>
            <person name="Miliotis G."/>
            <person name="Sengupta P."/>
            <person name="Hameed A."/>
            <person name="Chuvochina M."/>
            <person name="Mcdonagh F."/>
            <person name="Simpson A.C."/>
            <person name="Singh N.K."/>
            <person name="Rekha P.D."/>
            <person name="Raman K."/>
            <person name="Hugenholtz P."/>
            <person name="Venkateswaran K."/>
        </authorList>
    </citation>
    <scope>NUCLEOTIDE SEQUENCE [LARGE SCALE GENOMIC DNA]</scope>
    <source>
        <strain evidence="1 2">5B73C</strain>
    </source>
</reference>
<dbReference type="RefSeq" id="WP_390358038.1">
    <property type="nucleotide sequence ID" value="NZ_JBHUIZ010000018.1"/>
</dbReference>
<dbReference type="Proteomes" id="UP001281447">
    <property type="component" value="Unassembled WGS sequence"/>
</dbReference>
<gene>
    <name evidence="1" type="ORF">RWE15_16540</name>
</gene>
<dbReference type="Pfam" id="PF13783">
    <property type="entry name" value="DUF4177"/>
    <property type="match status" value="1"/>
</dbReference>
<evidence type="ECO:0000313" key="1">
    <source>
        <dbReference type="EMBL" id="MDY0395734.1"/>
    </source>
</evidence>
<keyword evidence="2" id="KW-1185">Reference proteome</keyword>
<dbReference type="InterPro" id="IPR025234">
    <property type="entry name" value="YjzH-like"/>
</dbReference>